<proteinExistence type="predicted"/>
<organism evidence="2 3">
    <name type="scientific">Panagrellus redivivus</name>
    <name type="common">Microworm</name>
    <dbReference type="NCBI Taxonomy" id="6233"/>
    <lineage>
        <taxon>Eukaryota</taxon>
        <taxon>Metazoa</taxon>
        <taxon>Ecdysozoa</taxon>
        <taxon>Nematoda</taxon>
        <taxon>Chromadorea</taxon>
        <taxon>Rhabditida</taxon>
        <taxon>Tylenchina</taxon>
        <taxon>Panagrolaimomorpha</taxon>
        <taxon>Panagrolaimoidea</taxon>
        <taxon>Panagrolaimidae</taxon>
        <taxon>Panagrellus</taxon>
    </lineage>
</organism>
<dbReference type="AlphaFoldDB" id="A0A7E4VWB2"/>
<feature type="region of interest" description="Disordered" evidence="1">
    <location>
        <begin position="1"/>
        <end position="26"/>
    </location>
</feature>
<reference evidence="2" key="1">
    <citation type="journal article" date="2013" name="Genetics">
        <title>The draft genome and transcriptome of Panagrellus redivivus are shaped by the harsh demands of a free-living lifestyle.</title>
        <authorList>
            <person name="Srinivasan J."/>
            <person name="Dillman A.R."/>
            <person name="Macchietto M.G."/>
            <person name="Heikkinen L."/>
            <person name="Lakso M."/>
            <person name="Fracchia K.M."/>
            <person name="Antoshechkin I."/>
            <person name="Mortazavi A."/>
            <person name="Wong G."/>
            <person name="Sternberg P.W."/>
        </authorList>
    </citation>
    <scope>NUCLEOTIDE SEQUENCE [LARGE SCALE GENOMIC DNA]</scope>
    <source>
        <strain evidence="2">MT8872</strain>
    </source>
</reference>
<accession>A0A7E4VWB2</accession>
<evidence type="ECO:0000256" key="1">
    <source>
        <dbReference type="SAM" id="MobiDB-lite"/>
    </source>
</evidence>
<dbReference type="Proteomes" id="UP000492821">
    <property type="component" value="Unassembled WGS sequence"/>
</dbReference>
<sequence>MKMNAKYGHDDDSLPLTKENGSEKPMTTQNELYESGFNGEKMMNIHVHAQLQVVCGFSREMDQVGNRDRKRQLYISPLKLVNVHFSIVRQGPHTVDQAGLTYLNPPNLCLMLKSFLHLTKAHLDRCEKWKLIAPAQTTVFAKVLDAIVGGCAVKNGHRHDQSNICCCRQLERQVCGRRWHLMPSTSADVTWADELEKGSRKNKDTITA</sequence>
<dbReference type="WBParaSite" id="Pan_g4293.t1">
    <property type="protein sequence ID" value="Pan_g4293.t1"/>
    <property type="gene ID" value="Pan_g4293"/>
</dbReference>
<reference evidence="3" key="2">
    <citation type="submission" date="2020-10" db="UniProtKB">
        <authorList>
            <consortium name="WormBaseParasite"/>
        </authorList>
    </citation>
    <scope>IDENTIFICATION</scope>
</reference>
<evidence type="ECO:0000313" key="3">
    <source>
        <dbReference type="WBParaSite" id="Pan_g4293.t1"/>
    </source>
</evidence>
<name>A0A7E4VWB2_PANRE</name>
<keyword evidence="2" id="KW-1185">Reference proteome</keyword>
<evidence type="ECO:0000313" key="2">
    <source>
        <dbReference type="Proteomes" id="UP000492821"/>
    </source>
</evidence>
<protein>
    <submittedName>
        <fullName evidence="3">Piwi domain-containing protein</fullName>
    </submittedName>
</protein>